<accession>A0ABX7B4A3</accession>
<dbReference type="InterPro" id="IPR001647">
    <property type="entry name" value="HTH_TetR"/>
</dbReference>
<keyword evidence="5 7" id="KW-0804">Transcription</keyword>
<evidence type="ECO:0000313" key="11">
    <source>
        <dbReference type="Proteomes" id="UP000595197"/>
    </source>
</evidence>
<evidence type="ECO:0000256" key="1">
    <source>
        <dbReference type="ARBA" id="ARBA00004719"/>
    </source>
</evidence>
<evidence type="ECO:0000259" key="9">
    <source>
        <dbReference type="PROSITE" id="PS50977"/>
    </source>
</evidence>
<dbReference type="Pfam" id="PF00440">
    <property type="entry name" value="TetR_N"/>
    <property type="match status" value="1"/>
</dbReference>
<dbReference type="EMBL" id="CP067420">
    <property type="protein sequence ID" value="QQP89184.1"/>
    <property type="molecule type" value="Genomic_DNA"/>
</dbReference>
<dbReference type="SUPFAM" id="SSF46689">
    <property type="entry name" value="Homeodomain-like"/>
    <property type="match status" value="1"/>
</dbReference>
<sequence length="195" mass="21572">MPKVGMEPIRRQQLIEATITSISRYGFADATISRISKEAGVSTGIIHHYFGSKDDLLEATMRNLLQQLRQDVVGRLAAASSPEQRLAAIIDGNFAANQFDRPVIVAWLAFWAQVPHVPELARLQRVNARRLRSNLLYDLRRLLPPDRAEEAATGLAALIDGLWLRASLEGVEKSDTARSIVRSYLASQLACAPEA</sequence>
<evidence type="ECO:0000256" key="8">
    <source>
        <dbReference type="PROSITE-ProRule" id="PRU00335"/>
    </source>
</evidence>
<keyword evidence="4 7" id="KW-0238">DNA-binding</keyword>
<dbReference type="Pfam" id="PF13977">
    <property type="entry name" value="TetR_C_6"/>
    <property type="match status" value="1"/>
</dbReference>
<protein>
    <recommendedName>
        <fullName evidence="7">HTH-type transcriptional regulator BetI</fullName>
    </recommendedName>
</protein>
<evidence type="ECO:0000256" key="7">
    <source>
        <dbReference type="HAMAP-Rule" id="MF_00768"/>
    </source>
</evidence>
<dbReference type="InterPro" id="IPR050109">
    <property type="entry name" value="HTH-type_TetR-like_transc_reg"/>
</dbReference>
<keyword evidence="2 7" id="KW-0678">Repressor</keyword>
<evidence type="ECO:0000313" key="10">
    <source>
        <dbReference type="EMBL" id="QQP89184.1"/>
    </source>
</evidence>
<dbReference type="InterPro" id="IPR017757">
    <property type="entry name" value="Tscrpt_rep_BetI"/>
</dbReference>
<dbReference type="Proteomes" id="UP000595197">
    <property type="component" value="Chromosome"/>
</dbReference>
<reference evidence="10" key="1">
    <citation type="submission" date="2021-02" db="EMBL/GenBank/DDBJ databases">
        <title>Skermanella TT6 skin isolate.</title>
        <authorList>
            <person name="Lee K."/>
            <person name="Ganzorig M."/>
        </authorList>
    </citation>
    <scope>NUCLEOTIDE SEQUENCE</scope>
    <source>
        <strain evidence="10">TT6</strain>
    </source>
</reference>
<evidence type="ECO:0000256" key="6">
    <source>
        <dbReference type="ARBA" id="ARBA00024936"/>
    </source>
</evidence>
<keyword evidence="11" id="KW-1185">Reference proteome</keyword>
<evidence type="ECO:0000256" key="2">
    <source>
        <dbReference type="ARBA" id="ARBA00022491"/>
    </source>
</evidence>
<organism evidence="10 11">
    <name type="scientific">Skermanella cutis</name>
    <dbReference type="NCBI Taxonomy" id="2775420"/>
    <lineage>
        <taxon>Bacteria</taxon>
        <taxon>Pseudomonadati</taxon>
        <taxon>Pseudomonadota</taxon>
        <taxon>Alphaproteobacteria</taxon>
        <taxon>Rhodospirillales</taxon>
        <taxon>Azospirillaceae</taxon>
        <taxon>Skermanella</taxon>
    </lineage>
</organism>
<comment type="function">
    <text evidence="6">Repressor involved in the biosynthesis of the osmoprotectant glycine betaine. It represses transcription of the choline transporter BetT and the genes of BetAB involved in the synthesis of glycine betaine.</text>
</comment>
<dbReference type="RefSeq" id="WP_201075142.1">
    <property type="nucleotide sequence ID" value="NZ_CP067420.1"/>
</dbReference>
<gene>
    <name evidence="7 10" type="primary">betI</name>
    <name evidence="10" type="ORF">IGS68_24855</name>
</gene>
<dbReference type="InterPro" id="IPR039538">
    <property type="entry name" value="BetI_C"/>
</dbReference>
<dbReference type="InterPro" id="IPR023772">
    <property type="entry name" value="DNA-bd_HTH_TetR-type_CS"/>
</dbReference>
<name>A0ABX7B4A3_9PROT</name>
<proteinExistence type="inferred from homology"/>
<evidence type="ECO:0000256" key="5">
    <source>
        <dbReference type="ARBA" id="ARBA00023163"/>
    </source>
</evidence>
<evidence type="ECO:0000256" key="4">
    <source>
        <dbReference type="ARBA" id="ARBA00023125"/>
    </source>
</evidence>
<dbReference type="PROSITE" id="PS01081">
    <property type="entry name" value="HTH_TETR_1"/>
    <property type="match status" value="1"/>
</dbReference>
<dbReference type="NCBIfam" id="NF001978">
    <property type="entry name" value="PRK00767.1"/>
    <property type="match status" value="1"/>
</dbReference>
<dbReference type="PROSITE" id="PS50977">
    <property type="entry name" value="HTH_TETR_2"/>
    <property type="match status" value="1"/>
</dbReference>
<dbReference type="InterPro" id="IPR009057">
    <property type="entry name" value="Homeodomain-like_sf"/>
</dbReference>
<dbReference type="Gene3D" id="1.10.357.10">
    <property type="entry name" value="Tetracycline Repressor, domain 2"/>
    <property type="match status" value="1"/>
</dbReference>
<dbReference type="PANTHER" id="PTHR30055:SF234">
    <property type="entry name" value="HTH-TYPE TRANSCRIPTIONAL REGULATOR BETI"/>
    <property type="match status" value="1"/>
</dbReference>
<dbReference type="HAMAP" id="MF_00768">
    <property type="entry name" value="HTH_type_BetI"/>
    <property type="match status" value="1"/>
</dbReference>
<dbReference type="InterPro" id="IPR036271">
    <property type="entry name" value="Tet_transcr_reg_TetR-rel_C_sf"/>
</dbReference>
<comment type="function">
    <text evidence="7">Repressor involved in choline regulation of the bet genes.</text>
</comment>
<dbReference type="NCBIfam" id="TIGR03384">
    <property type="entry name" value="betaine_BetI"/>
    <property type="match status" value="1"/>
</dbReference>
<dbReference type="SUPFAM" id="SSF48498">
    <property type="entry name" value="Tetracyclin repressor-like, C-terminal domain"/>
    <property type="match status" value="1"/>
</dbReference>
<comment type="pathway">
    <text evidence="1 7">Amine and polyamine biosynthesis; betaine biosynthesis via choline pathway [regulation].</text>
</comment>
<keyword evidence="3 7" id="KW-0805">Transcription regulation</keyword>
<dbReference type="PANTHER" id="PTHR30055">
    <property type="entry name" value="HTH-TYPE TRANSCRIPTIONAL REGULATOR RUTR"/>
    <property type="match status" value="1"/>
</dbReference>
<feature type="DNA-binding region" description="H-T-H motif" evidence="7 8">
    <location>
        <begin position="31"/>
        <end position="50"/>
    </location>
</feature>
<feature type="domain" description="HTH tetR-type" evidence="9">
    <location>
        <begin position="8"/>
        <end position="68"/>
    </location>
</feature>
<evidence type="ECO:0000256" key="3">
    <source>
        <dbReference type="ARBA" id="ARBA00023015"/>
    </source>
</evidence>
<dbReference type="PRINTS" id="PR00455">
    <property type="entry name" value="HTHTETR"/>
</dbReference>